<organism evidence="2 3">
    <name type="scientific">Smittium mucronatum</name>
    <dbReference type="NCBI Taxonomy" id="133383"/>
    <lineage>
        <taxon>Eukaryota</taxon>
        <taxon>Fungi</taxon>
        <taxon>Fungi incertae sedis</taxon>
        <taxon>Zoopagomycota</taxon>
        <taxon>Kickxellomycotina</taxon>
        <taxon>Harpellomycetes</taxon>
        <taxon>Harpellales</taxon>
        <taxon>Legeriomycetaceae</taxon>
        <taxon>Smittium</taxon>
    </lineage>
</organism>
<name>A0A1R0GM04_9FUNG</name>
<feature type="compositionally biased region" description="Low complexity" evidence="1">
    <location>
        <begin position="371"/>
        <end position="384"/>
    </location>
</feature>
<dbReference type="Proteomes" id="UP000187455">
    <property type="component" value="Unassembled WGS sequence"/>
</dbReference>
<reference evidence="2 3" key="1">
    <citation type="journal article" date="2016" name="Mol. Biol. Evol.">
        <title>Genome-Wide Survey of Gut Fungi (Harpellales) Reveals the First Horizontally Transferred Ubiquitin Gene from a Mosquito Host.</title>
        <authorList>
            <person name="Wang Y."/>
            <person name="White M.M."/>
            <person name="Kvist S."/>
            <person name="Moncalvo J.M."/>
        </authorList>
    </citation>
    <scope>NUCLEOTIDE SEQUENCE [LARGE SCALE GENOMIC DNA]</scope>
    <source>
        <strain evidence="2 3">ALG-7-W6</strain>
    </source>
</reference>
<protein>
    <submittedName>
        <fullName evidence="2">Uncharacterized protein</fullName>
    </submittedName>
</protein>
<evidence type="ECO:0000313" key="2">
    <source>
        <dbReference type="EMBL" id="OLY77934.1"/>
    </source>
</evidence>
<evidence type="ECO:0000313" key="3">
    <source>
        <dbReference type="Proteomes" id="UP000187455"/>
    </source>
</evidence>
<keyword evidence="3" id="KW-1185">Reference proteome</keyword>
<proteinExistence type="predicted"/>
<accession>A0A1R0GM04</accession>
<dbReference type="AlphaFoldDB" id="A0A1R0GM04"/>
<feature type="compositionally biased region" description="Acidic residues" evidence="1">
    <location>
        <begin position="327"/>
        <end position="353"/>
    </location>
</feature>
<gene>
    <name evidence="2" type="ORF">AYI68_g8028</name>
</gene>
<feature type="region of interest" description="Disordered" evidence="1">
    <location>
        <begin position="327"/>
        <end position="386"/>
    </location>
</feature>
<feature type="compositionally biased region" description="Polar residues" evidence="1">
    <location>
        <begin position="355"/>
        <end position="370"/>
    </location>
</feature>
<dbReference type="EMBL" id="LSSL01007566">
    <property type="protein sequence ID" value="OLY77934.1"/>
    <property type="molecule type" value="Genomic_DNA"/>
</dbReference>
<dbReference type="OrthoDB" id="5600463at2759"/>
<sequence>MTSPPSLNPSPNPRDNLAMGLKVSIPSITSSIFSVFNSEYASHSFSGLFNRIKTLLGIISHPLIRDSHVFKSASVSPSSDLKSEFYQNVPQESIESRLSSVIHAQSLEIFSLKNRISQLEIENILAKNLCEEFRIQLQDEKESKDQANMAANKKFNNFSNKLFNELDSLSEEKTHLIERIEVLVESVIGLGGHVDQQDHDLAFGSSIINSLNKNSQLSISSVNSMDCSNDPESYSALFNSFSCNKNWDFSDDEQSDHADLEDDLLPIAKKDLPLDLRDSYLGTALSTENAIFSKKNSCSIPILESLELPISKTCFNSSSACYDNESFSDAEDLSDDGDISEDCDYESDGEIELDSGNSNSMDFSSPSNQIDSLLSGGSSGPDSSMNVTPVFDSSDVVADSATISHIKFETEFIKNDDIESKVVTPSESEEGFDKSLFLEGADHRDSFNFYSKKQLSKFDSENLTVNPVDSFLKYLRATSRSNPSKLVDSEWVGLDDTLTLDSNSSEECTIDLLNSDSDIEANEKASPNFLSSYVPKMQKEERIGRYIRTASYHLVHAVLSNAPVCNLILIVEEWSASFGTCNFPKAKICSIIEALIEIAELEAYKIKNGTSSTASLCSSGSDFSRSLSPTLDIPVNSASLPSVCKSILRKPTSNSEYSCKPLSSLSSNFFYQFQMSFLPQKDSLLLPLSMYFTTVLRYFLMTVGDGIDVLDLLCSFSVVSDGRASLFPKILFILLQNGLVKNSSLPVANHSFNCDFLPQTELEEQRVRTLRDSISKSFEKYYGLESSVIKKSNTSEIESDSENSGSFLRSPDSISSFKTLLQHPVYEPAKKLDEESYGMLGPFLDGNSKSWHNSFTSINLKDRPHFYISEHSLRGSIESSPILSARKHVSFVVD</sequence>
<evidence type="ECO:0000256" key="1">
    <source>
        <dbReference type="SAM" id="MobiDB-lite"/>
    </source>
</evidence>
<comment type="caution">
    <text evidence="2">The sequence shown here is derived from an EMBL/GenBank/DDBJ whole genome shotgun (WGS) entry which is preliminary data.</text>
</comment>